<comment type="caution">
    <text evidence="1">The sequence shown here is derived from an EMBL/GenBank/DDBJ whole genome shotgun (WGS) entry which is preliminary data.</text>
</comment>
<reference evidence="1" key="1">
    <citation type="journal article" date="2015" name="Nature">
        <title>Complex archaea that bridge the gap between prokaryotes and eukaryotes.</title>
        <authorList>
            <person name="Spang A."/>
            <person name="Saw J.H."/>
            <person name="Jorgensen S.L."/>
            <person name="Zaremba-Niedzwiedzka K."/>
            <person name="Martijn J."/>
            <person name="Lind A.E."/>
            <person name="van Eijk R."/>
            <person name="Schleper C."/>
            <person name="Guy L."/>
            <person name="Ettema T.J."/>
        </authorList>
    </citation>
    <scope>NUCLEOTIDE SEQUENCE</scope>
</reference>
<sequence>MFGPPEDVDGECNAKLYLGDDYGDNHCTIRCGLPVGHDGDHEEAFNRGEDARVFLQWQRDEREDCEFHGLQSDDYCKTCSDMDSQLFLMFDGLRATSAESSE</sequence>
<evidence type="ECO:0000313" key="1">
    <source>
        <dbReference type="EMBL" id="KKL60261.1"/>
    </source>
</evidence>
<protein>
    <submittedName>
        <fullName evidence="1">Uncharacterized protein</fullName>
    </submittedName>
</protein>
<organism evidence="1">
    <name type="scientific">marine sediment metagenome</name>
    <dbReference type="NCBI Taxonomy" id="412755"/>
    <lineage>
        <taxon>unclassified sequences</taxon>
        <taxon>metagenomes</taxon>
        <taxon>ecological metagenomes</taxon>
    </lineage>
</organism>
<dbReference type="EMBL" id="LAZR01029213">
    <property type="protein sequence ID" value="KKL60261.1"/>
    <property type="molecule type" value="Genomic_DNA"/>
</dbReference>
<name>A0A0F9E2E4_9ZZZZ</name>
<proteinExistence type="predicted"/>
<dbReference type="AlphaFoldDB" id="A0A0F9E2E4"/>
<accession>A0A0F9E2E4</accession>
<gene>
    <name evidence="1" type="ORF">LCGC14_2207120</name>
</gene>